<evidence type="ECO:0000313" key="1">
    <source>
        <dbReference type="EMBL" id="MPM42976.1"/>
    </source>
</evidence>
<protein>
    <submittedName>
        <fullName evidence="1">Uncharacterized protein</fullName>
    </submittedName>
</protein>
<organism evidence="1">
    <name type="scientific">bioreactor metagenome</name>
    <dbReference type="NCBI Taxonomy" id="1076179"/>
    <lineage>
        <taxon>unclassified sequences</taxon>
        <taxon>metagenomes</taxon>
        <taxon>ecological metagenomes</taxon>
    </lineage>
</organism>
<dbReference type="AlphaFoldDB" id="A0A644ZQE1"/>
<accession>A0A644ZQE1</accession>
<comment type="caution">
    <text evidence="1">The sequence shown here is derived from an EMBL/GenBank/DDBJ whole genome shotgun (WGS) entry which is preliminary data.</text>
</comment>
<sequence>MKNMGNLIGSTLTDIEVNVNGFTALYFENKEGEKFALDLCPIVRKLEKETAPEVPAQEQSKVINVNSAIEISRDQLVADVKKNLSQLAKTL</sequence>
<gene>
    <name evidence="1" type="ORF">SDC9_89648</name>
</gene>
<reference evidence="1" key="1">
    <citation type="submission" date="2019-08" db="EMBL/GenBank/DDBJ databases">
        <authorList>
            <person name="Kucharzyk K."/>
            <person name="Murdoch R.W."/>
            <person name="Higgins S."/>
            <person name="Loffler F."/>
        </authorList>
    </citation>
    <scope>NUCLEOTIDE SEQUENCE</scope>
</reference>
<dbReference type="EMBL" id="VSSQ01009930">
    <property type="protein sequence ID" value="MPM42976.1"/>
    <property type="molecule type" value="Genomic_DNA"/>
</dbReference>
<name>A0A644ZQE1_9ZZZZ</name>
<proteinExistence type="predicted"/>